<accession>A0A1E3BAQ5</accession>
<gene>
    <name evidence="2" type="ORF">SI65_06848</name>
</gene>
<sequence>MDLRHHTIPSSSSISSPAPQRLPHSRSIRLPSSSPPPSASPNPPSDSEGRERKRRRTIRGANSETPEFIDSEEEEPVESIDLTEVDKPSALDKALAKQREDAVKAQHDGESEKGRSLLTAYKCPVCMDTPEDATTTVCARNNARIPPQKVPGGHVLCVGNHWLGRTKQGQREAWFRSNYNSQKEVEPQYQRTCNGVADTGWIYGSLKLLCRRACRLASI</sequence>
<organism evidence="2 3">
    <name type="scientific">Aspergillus cristatus</name>
    <name type="common">Chinese Fuzhuan brick tea-fermentation fungus</name>
    <name type="synonym">Eurotium cristatum</name>
    <dbReference type="NCBI Taxonomy" id="573508"/>
    <lineage>
        <taxon>Eukaryota</taxon>
        <taxon>Fungi</taxon>
        <taxon>Dikarya</taxon>
        <taxon>Ascomycota</taxon>
        <taxon>Pezizomycotina</taxon>
        <taxon>Eurotiomycetes</taxon>
        <taxon>Eurotiomycetidae</taxon>
        <taxon>Eurotiales</taxon>
        <taxon>Aspergillaceae</taxon>
        <taxon>Aspergillus</taxon>
        <taxon>Aspergillus subgen. Aspergillus</taxon>
    </lineage>
</organism>
<dbReference type="AlphaFoldDB" id="A0A1E3BAQ5"/>
<dbReference type="VEuPathDB" id="FungiDB:SI65_06848"/>
<comment type="caution">
    <text evidence="2">The sequence shown here is derived from an EMBL/GenBank/DDBJ whole genome shotgun (WGS) entry which is preliminary data.</text>
</comment>
<feature type="compositionally biased region" description="Acidic residues" evidence="1">
    <location>
        <begin position="67"/>
        <end position="81"/>
    </location>
</feature>
<dbReference type="OrthoDB" id="6270329at2759"/>
<evidence type="ECO:0000313" key="2">
    <source>
        <dbReference type="EMBL" id="ODM18060.1"/>
    </source>
</evidence>
<dbReference type="STRING" id="573508.A0A1E3BAQ5"/>
<protein>
    <submittedName>
        <fullName evidence="2">Uncharacterized protein</fullName>
    </submittedName>
</protein>
<evidence type="ECO:0000256" key="1">
    <source>
        <dbReference type="SAM" id="MobiDB-lite"/>
    </source>
</evidence>
<dbReference type="EMBL" id="JXNT01000007">
    <property type="protein sequence ID" value="ODM18060.1"/>
    <property type="molecule type" value="Genomic_DNA"/>
</dbReference>
<feature type="compositionally biased region" description="Pro residues" evidence="1">
    <location>
        <begin position="33"/>
        <end position="44"/>
    </location>
</feature>
<feature type="region of interest" description="Disordered" evidence="1">
    <location>
        <begin position="1"/>
        <end position="81"/>
    </location>
</feature>
<evidence type="ECO:0000313" key="3">
    <source>
        <dbReference type="Proteomes" id="UP000094569"/>
    </source>
</evidence>
<dbReference type="Proteomes" id="UP000094569">
    <property type="component" value="Unassembled WGS sequence"/>
</dbReference>
<proteinExistence type="predicted"/>
<feature type="compositionally biased region" description="Low complexity" evidence="1">
    <location>
        <begin position="8"/>
        <end position="17"/>
    </location>
</feature>
<name>A0A1E3BAQ5_ASPCR</name>
<keyword evidence="3" id="KW-1185">Reference proteome</keyword>
<reference evidence="2 3" key="1">
    <citation type="journal article" date="2016" name="BMC Genomics">
        <title>Comparative genomic and transcriptomic analyses of the Fuzhuan brick tea-fermentation fungus Aspergillus cristatus.</title>
        <authorList>
            <person name="Ge Y."/>
            <person name="Wang Y."/>
            <person name="Liu Y."/>
            <person name="Tan Y."/>
            <person name="Ren X."/>
            <person name="Zhang X."/>
            <person name="Hyde K.D."/>
            <person name="Liu Y."/>
            <person name="Liu Z."/>
        </authorList>
    </citation>
    <scope>NUCLEOTIDE SEQUENCE [LARGE SCALE GENOMIC DNA]</scope>
    <source>
        <strain evidence="2 3">GZAAS20.1005</strain>
    </source>
</reference>